<name>A0A8S3IXR7_9BILA</name>
<evidence type="ECO:0000259" key="2">
    <source>
        <dbReference type="Pfam" id="PF16367"/>
    </source>
</evidence>
<sequence>MQPTSSYVNRPILRPQPPPQVVHSTTRSNTMPNWRGHLPMQHEPVTIDEYQITASFSRKVFLGGIPAELSEDILAELLLVLRKFGKCNIKWPKNDGNNHNTPGFCHVVYRDARSIGELLKHCTRQQRATVDYFLHIHMLPSSILTDFSVRTTRFKPIQVVPWNMKDNVYAVQQKNVRHHEP</sequence>
<dbReference type="InterPro" id="IPR000504">
    <property type="entry name" value="RRM_dom"/>
</dbReference>
<dbReference type="GO" id="GO:0000900">
    <property type="term" value="F:mRNA regulatory element binding translation repressor activity"/>
    <property type="evidence" value="ECO:0007669"/>
    <property type="project" value="TreeGrafter"/>
</dbReference>
<proteinExistence type="predicted"/>
<evidence type="ECO:0000313" key="4">
    <source>
        <dbReference type="Proteomes" id="UP000676336"/>
    </source>
</evidence>
<dbReference type="AlphaFoldDB" id="A0A8S3IXR7"/>
<dbReference type="SUPFAM" id="SSF54928">
    <property type="entry name" value="RNA-binding domain, RBD"/>
    <property type="match status" value="1"/>
</dbReference>
<protein>
    <recommendedName>
        <fullName evidence="2">RRM domain-containing protein</fullName>
    </recommendedName>
</protein>
<dbReference type="InterPro" id="IPR034819">
    <property type="entry name" value="CPEB"/>
</dbReference>
<dbReference type="Gene3D" id="3.30.70.330">
    <property type="match status" value="1"/>
</dbReference>
<dbReference type="GO" id="GO:0005737">
    <property type="term" value="C:cytoplasm"/>
    <property type="evidence" value="ECO:0007669"/>
    <property type="project" value="TreeGrafter"/>
</dbReference>
<organism evidence="3 4">
    <name type="scientific">Rotaria magnacalcarata</name>
    <dbReference type="NCBI Taxonomy" id="392030"/>
    <lineage>
        <taxon>Eukaryota</taxon>
        <taxon>Metazoa</taxon>
        <taxon>Spiralia</taxon>
        <taxon>Gnathifera</taxon>
        <taxon>Rotifera</taxon>
        <taxon>Eurotatoria</taxon>
        <taxon>Bdelloidea</taxon>
        <taxon>Philodinida</taxon>
        <taxon>Philodinidae</taxon>
        <taxon>Rotaria</taxon>
    </lineage>
</organism>
<reference evidence="3" key="1">
    <citation type="submission" date="2021-02" db="EMBL/GenBank/DDBJ databases">
        <authorList>
            <person name="Nowell W R."/>
        </authorList>
    </citation>
    <scope>NUCLEOTIDE SEQUENCE</scope>
</reference>
<dbReference type="InterPro" id="IPR035979">
    <property type="entry name" value="RBD_domain_sf"/>
</dbReference>
<dbReference type="GO" id="GO:0008135">
    <property type="term" value="F:translation factor activity, RNA binding"/>
    <property type="evidence" value="ECO:0007669"/>
    <property type="project" value="TreeGrafter"/>
</dbReference>
<accession>A0A8S3IXR7</accession>
<dbReference type="PANTHER" id="PTHR12566">
    <property type="entry name" value="CYTOPLASMIC POLYADENYLATION ELEMENT BINDING PROTEIN CPEB"/>
    <property type="match status" value="1"/>
</dbReference>
<dbReference type="GO" id="GO:0043005">
    <property type="term" value="C:neuron projection"/>
    <property type="evidence" value="ECO:0007669"/>
    <property type="project" value="TreeGrafter"/>
</dbReference>
<feature type="domain" description="RRM" evidence="2">
    <location>
        <begin position="57"/>
        <end position="160"/>
    </location>
</feature>
<comment type="caution">
    <text evidence="3">The sequence shown here is derived from an EMBL/GenBank/DDBJ whole genome shotgun (WGS) entry which is preliminary data.</text>
</comment>
<evidence type="ECO:0000313" key="3">
    <source>
        <dbReference type="EMBL" id="CAF5208719.1"/>
    </source>
</evidence>
<dbReference type="GO" id="GO:0005634">
    <property type="term" value="C:nucleus"/>
    <property type="evidence" value="ECO:0007669"/>
    <property type="project" value="TreeGrafter"/>
</dbReference>
<feature type="compositionally biased region" description="Polar residues" evidence="1">
    <location>
        <begin position="22"/>
        <end position="32"/>
    </location>
</feature>
<dbReference type="GO" id="GO:0043022">
    <property type="term" value="F:ribosome binding"/>
    <property type="evidence" value="ECO:0007669"/>
    <property type="project" value="TreeGrafter"/>
</dbReference>
<dbReference type="GO" id="GO:2000766">
    <property type="term" value="P:negative regulation of cytoplasmic translation"/>
    <property type="evidence" value="ECO:0007669"/>
    <property type="project" value="TreeGrafter"/>
</dbReference>
<dbReference type="EMBL" id="CAJOBI010337993">
    <property type="protein sequence ID" value="CAF5208719.1"/>
    <property type="molecule type" value="Genomic_DNA"/>
</dbReference>
<dbReference type="GO" id="GO:0045202">
    <property type="term" value="C:synapse"/>
    <property type="evidence" value="ECO:0007669"/>
    <property type="project" value="TreeGrafter"/>
</dbReference>
<feature type="region of interest" description="Disordered" evidence="1">
    <location>
        <begin position="1"/>
        <end position="33"/>
    </location>
</feature>
<dbReference type="Proteomes" id="UP000676336">
    <property type="component" value="Unassembled WGS sequence"/>
</dbReference>
<feature type="non-terminal residue" evidence="3">
    <location>
        <position position="1"/>
    </location>
</feature>
<dbReference type="GO" id="GO:0003730">
    <property type="term" value="F:mRNA 3'-UTR binding"/>
    <property type="evidence" value="ECO:0007669"/>
    <property type="project" value="InterPro"/>
</dbReference>
<gene>
    <name evidence="3" type="ORF">SMN809_LOCUS77696</name>
</gene>
<dbReference type="Pfam" id="PF16367">
    <property type="entry name" value="RRM_7"/>
    <property type="match status" value="1"/>
</dbReference>
<evidence type="ECO:0000256" key="1">
    <source>
        <dbReference type="SAM" id="MobiDB-lite"/>
    </source>
</evidence>
<dbReference type="InterPro" id="IPR012677">
    <property type="entry name" value="Nucleotide-bd_a/b_plait_sf"/>
</dbReference>